<name>B9XEX8_PEDPL</name>
<protein>
    <recommendedName>
        <fullName evidence="3">Lipoprotein</fullName>
    </recommendedName>
</protein>
<evidence type="ECO:0008006" key="3">
    <source>
        <dbReference type="Google" id="ProtNLM"/>
    </source>
</evidence>
<dbReference type="Proteomes" id="UP000003688">
    <property type="component" value="Unassembled WGS sequence"/>
</dbReference>
<dbReference type="AlphaFoldDB" id="B9XEX8"/>
<gene>
    <name evidence="1" type="ORF">Cflav_PD4154</name>
</gene>
<dbReference type="RefSeq" id="WP_007414368.1">
    <property type="nucleotide sequence ID" value="NZ_ABOX02000009.1"/>
</dbReference>
<sequence precursor="true">MRIALSLLLLITLTGCIHPKVVSYEAVQGTARRHAEDTVYYCGTKEGYDYFFVESGDVFSLNQGKYYRVLTEDSPVKDRFYFTKDQSRWERSMGFHAPTGGRQIFVPAR</sequence>
<accession>B9XEX8</accession>
<evidence type="ECO:0000313" key="2">
    <source>
        <dbReference type="Proteomes" id="UP000003688"/>
    </source>
</evidence>
<dbReference type="PROSITE" id="PS51257">
    <property type="entry name" value="PROKAR_LIPOPROTEIN"/>
    <property type="match status" value="1"/>
</dbReference>
<organism evidence="1 2">
    <name type="scientific">Pedosphaera parvula (strain Ellin514)</name>
    <dbReference type="NCBI Taxonomy" id="320771"/>
    <lineage>
        <taxon>Bacteria</taxon>
        <taxon>Pseudomonadati</taxon>
        <taxon>Verrucomicrobiota</taxon>
        <taxon>Pedosphaerae</taxon>
        <taxon>Pedosphaerales</taxon>
        <taxon>Pedosphaeraceae</taxon>
        <taxon>Pedosphaera</taxon>
    </lineage>
</organism>
<proteinExistence type="predicted"/>
<reference evidence="1 2" key="1">
    <citation type="journal article" date="2011" name="J. Bacteriol.">
        <title>Genome sequence of 'Pedosphaera parvula' Ellin514, an aerobic Verrucomicrobial isolate from pasture soil.</title>
        <authorList>
            <person name="Kant R."/>
            <person name="van Passel M.W."/>
            <person name="Sangwan P."/>
            <person name="Palva A."/>
            <person name="Lucas S."/>
            <person name="Copeland A."/>
            <person name="Lapidus A."/>
            <person name="Glavina Del Rio T."/>
            <person name="Dalin E."/>
            <person name="Tice H."/>
            <person name="Bruce D."/>
            <person name="Goodwin L."/>
            <person name="Pitluck S."/>
            <person name="Chertkov O."/>
            <person name="Larimer F.W."/>
            <person name="Land M.L."/>
            <person name="Hauser L."/>
            <person name="Brettin T.S."/>
            <person name="Detter J.C."/>
            <person name="Han S."/>
            <person name="de Vos W.M."/>
            <person name="Janssen P.H."/>
            <person name="Smidt H."/>
        </authorList>
    </citation>
    <scope>NUCLEOTIDE SEQUENCE [LARGE SCALE GENOMIC DNA]</scope>
    <source>
        <strain evidence="1 2">Ellin514</strain>
    </source>
</reference>
<evidence type="ECO:0000313" key="1">
    <source>
        <dbReference type="EMBL" id="EEF61476.1"/>
    </source>
</evidence>
<keyword evidence="2" id="KW-1185">Reference proteome</keyword>
<comment type="caution">
    <text evidence="1">The sequence shown here is derived from an EMBL/GenBank/DDBJ whole genome shotgun (WGS) entry which is preliminary data.</text>
</comment>
<dbReference type="EMBL" id="ABOX02000009">
    <property type="protein sequence ID" value="EEF61476.1"/>
    <property type="molecule type" value="Genomic_DNA"/>
</dbReference>